<protein>
    <recommendedName>
        <fullName evidence="1">peptidylprolyl isomerase</fullName>
        <ecNumber evidence="1">5.2.1.8</ecNumber>
    </recommendedName>
</protein>
<dbReference type="SUPFAM" id="SSF51120">
    <property type="entry name" value="beta-Roll"/>
    <property type="match status" value="2"/>
</dbReference>
<dbReference type="EC" id="5.2.1.8" evidence="1"/>
<proteinExistence type="predicted"/>
<feature type="region of interest" description="Disordered" evidence="4">
    <location>
        <begin position="63"/>
        <end position="84"/>
    </location>
</feature>
<evidence type="ECO:0000259" key="5">
    <source>
        <dbReference type="PROSITE" id="PS50072"/>
    </source>
</evidence>
<evidence type="ECO:0000256" key="2">
    <source>
        <dbReference type="ARBA" id="ARBA00023110"/>
    </source>
</evidence>
<evidence type="ECO:0000256" key="1">
    <source>
        <dbReference type="ARBA" id="ARBA00013194"/>
    </source>
</evidence>
<dbReference type="RefSeq" id="WP_252663430.1">
    <property type="nucleotide sequence ID" value="NZ_CP098611.1"/>
</dbReference>
<gene>
    <name evidence="6" type="ORF">NEA10_01295</name>
</gene>
<feature type="domain" description="PPIase cyclophilin-type" evidence="5">
    <location>
        <begin position="22"/>
        <end position="203"/>
    </location>
</feature>
<evidence type="ECO:0000313" key="7">
    <source>
        <dbReference type="Proteomes" id="UP001056708"/>
    </source>
</evidence>
<dbReference type="Gene3D" id="2.40.100.10">
    <property type="entry name" value="Cyclophilin-like"/>
    <property type="match status" value="1"/>
</dbReference>
<dbReference type="Pfam" id="PF00160">
    <property type="entry name" value="Pro_isomerase"/>
    <property type="match status" value="1"/>
</dbReference>
<evidence type="ECO:0000313" key="6">
    <source>
        <dbReference type="EMBL" id="USR91405.1"/>
    </source>
</evidence>
<accession>A0ABY5ARD9</accession>
<keyword evidence="3 6" id="KW-0413">Isomerase</keyword>
<name>A0ABY5ARD9_9CYAN</name>
<dbReference type="InterPro" id="IPR002130">
    <property type="entry name" value="Cyclophilin-type_PPIase_dom"/>
</dbReference>
<dbReference type="InterPro" id="IPR001343">
    <property type="entry name" value="Hemolysn_Ca-bd"/>
</dbReference>
<dbReference type="Gene3D" id="2.150.10.10">
    <property type="entry name" value="Serralysin-like metalloprotease, C-terminal"/>
    <property type="match status" value="2"/>
</dbReference>
<reference evidence="6" key="1">
    <citation type="submission" date="2022-06" db="EMBL/GenBank/DDBJ databases">
        <title>Genome sequence of Phormidium yuhuli AB48 isolated from an industrial photobioreactor environment.</title>
        <authorList>
            <person name="Qiu Y."/>
            <person name="Noonan A.J.C."/>
            <person name="Dofher K."/>
            <person name="Koch M."/>
            <person name="Kieft B."/>
            <person name="Lin X."/>
            <person name="Ziels R.M."/>
            <person name="Hallam S.J."/>
        </authorList>
    </citation>
    <scope>NUCLEOTIDE SEQUENCE</scope>
    <source>
        <strain evidence="6">AB48</strain>
    </source>
</reference>
<sequence length="440" mass="45960">MSNFAPLPGSATVVMVVGGQPITIALDGANAPITAGNFADLVSRRFYDNISFHRVVPNFVAQAGDPNSRDPNFPSNLLGRDGFRDPATGATRTIPLEIKPQGAAEALLGLRFRDAGITSPPQLRNDRGTIAMARSQDPNSASSQFYFNLVNSRFLDGDYAVFGAITDGLSVMDNIDVGDRIEAARFVDGILPSRQSAFMDVNSLNFYFNRLERASLPLGFQFLTDGDDFLDITAELSQANPSGFVGLGGDDTILGSPIDDVIYGNQGNDTLTGEAGNNLIRGGQGDDLIMGGSGNDILHGNLGNDTVMGGGGNNFMRGGQGDDVLIGGPGNDVLIGDRGQDTLTGGGGANSFVFRGDTNIGRLDPNAADVVTDFNPAGGDRIILAAATDPATVRFIPSGADVLIQLDNNDFQGRILNSTPEAVQGSTLLVSPGDMALLIG</sequence>
<evidence type="ECO:0000256" key="4">
    <source>
        <dbReference type="SAM" id="MobiDB-lite"/>
    </source>
</evidence>
<dbReference type="PROSITE" id="PS50072">
    <property type="entry name" value="CSA_PPIASE_2"/>
    <property type="match status" value="1"/>
</dbReference>
<dbReference type="PRINTS" id="PR00313">
    <property type="entry name" value="CABNDNGRPT"/>
</dbReference>
<dbReference type="Pfam" id="PF00353">
    <property type="entry name" value="HemolysinCabind"/>
    <property type="match status" value="3"/>
</dbReference>
<dbReference type="SUPFAM" id="SSF50891">
    <property type="entry name" value="Cyclophilin-like"/>
    <property type="match status" value="1"/>
</dbReference>
<keyword evidence="7" id="KW-1185">Reference proteome</keyword>
<dbReference type="InterPro" id="IPR029000">
    <property type="entry name" value="Cyclophilin-like_dom_sf"/>
</dbReference>
<organism evidence="6 7">
    <name type="scientific">Phormidium yuhuli AB48</name>
    <dbReference type="NCBI Taxonomy" id="2940671"/>
    <lineage>
        <taxon>Bacteria</taxon>
        <taxon>Bacillati</taxon>
        <taxon>Cyanobacteriota</taxon>
        <taxon>Cyanophyceae</taxon>
        <taxon>Oscillatoriophycideae</taxon>
        <taxon>Oscillatoriales</taxon>
        <taxon>Oscillatoriaceae</taxon>
        <taxon>Phormidium</taxon>
        <taxon>Phormidium yuhuli</taxon>
    </lineage>
</organism>
<keyword evidence="2" id="KW-0697">Rotamase</keyword>
<dbReference type="InterPro" id="IPR011049">
    <property type="entry name" value="Serralysin-like_metalloprot_C"/>
</dbReference>
<dbReference type="GO" id="GO:0003755">
    <property type="term" value="F:peptidyl-prolyl cis-trans isomerase activity"/>
    <property type="evidence" value="ECO:0007669"/>
    <property type="project" value="UniProtKB-EC"/>
</dbReference>
<dbReference type="EMBL" id="CP098611">
    <property type="protein sequence ID" value="USR91405.1"/>
    <property type="molecule type" value="Genomic_DNA"/>
</dbReference>
<dbReference type="Proteomes" id="UP001056708">
    <property type="component" value="Chromosome"/>
</dbReference>
<dbReference type="InterPro" id="IPR044665">
    <property type="entry name" value="E_coli_cyclophilin_A-like"/>
</dbReference>
<evidence type="ECO:0000256" key="3">
    <source>
        <dbReference type="ARBA" id="ARBA00023235"/>
    </source>
</evidence>
<dbReference type="PANTHER" id="PTHR43246">
    <property type="entry name" value="PEPTIDYL-PROLYL CIS-TRANS ISOMERASE CYP38, CHLOROPLASTIC"/>
    <property type="match status" value="1"/>
</dbReference>